<dbReference type="Pfam" id="PF15379">
    <property type="entry name" value="DUF4606"/>
    <property type="match status" value="1"/>
</dbReference>
<feature type="region of interest" description="Disordered" evidence="1">
    <location>
        <begin position="1"/>
        <end position="25"/>
    </location>
</feature>
<name>G1TNH7_RABIT</name>
<dbReference type="PANTHER" id="PTHR35256:SF1">
    <property type="entry name" value="EXPRESSED SEQUENCE AI429214"/>
    <property type="match status" value="1"/>
</dbReference>
<gene>
    <name evidence="2" type="primary">C8orf48</name>
</gene>
<dbReference type="PANTHER" id="PTHR35256">
    <property type="entry name" value="CHROMOSOME 8 OPEN READING FRAME 48"/>
    <property type="match status" value="1"/>
</dbReference>
<sequence length="283" mass="32460">MTSSLSEEEQEAARPARAAMAHFSEETLKSLTDEVGSFLSFSSSDGEQPRPSASGSERGSRKPTPRLEEQDKRSEMWGFKRNENELCEKWISHLKGKERNPGPDQPDGQLQTEDAFVSEEELNTLQTFCSVKINLIHHRVSSKEKKSRRRKRLRVPLDGEASHCPVPAELLNRIYFKNMRMTVEQVAAAEEHISSQCPDCNRKRAELAQAAFLRQKKTLLESLLLQEKIDEHLHTKDVLTRIREAHQGLPRLSDDPKIIWRRLNEKSQIGCRGIERPDTKQKL</sequence>
<dbReference type="Ensembl" id="ENSOCUT00000027014.2">
    <property type="protein sequence ID" value="ENSOCUP00000018552.2"/>
    <property type="gene ID" value="ENSOCUG00000022213.2"/>
</dbReference>
<dbReference type="InParanoid" id="G1TNH7"/>
<feature type="compositionally biased region" description="Basic and acidic residues" evidence="1">
    <location>
        <begin position="65"/>
        <end position="78"/>
    </location>
</feature>
<feature type="compositionally biased region" description="Acidic residues" evidence="1">
    <location>
        <begin position="1"/>
        <end position="10"/>
    </location>
</feature>
<dbReference type="eggNOG" id="ENOG502S4XK">
    <property type="taxonomic scope" value="Eukaryota"/>
</dbReference>
<reference evidence="2" key="2">
    <citation type="submission" date="2025-08" db="UniProtKB">
        <authorList>
            <consortium name="Ensembl"/>
        </authorList>
    </citation>
    <scope>IDENTIFICATION</scope>
    <source>
        <strain evidence="2">Thorbecke</strain>
    </source>
</reference>
<dbReference type="Bgee" id="ENSOCUG00000022213">
    <property type="expression patterns" value="Expressed in testis and 16 other cell types or tissues"/>
</dbReference>
<evidence type="ECO:0000313" key="2">
    <source>
        <dbReference type="Ensembl" id="ENSOCUP00000018552.2"/>
    </source>
</evidence>
<evidence type="ECO:0000256" key="1">
    <source>
        <dbReference type="SAM" id="MobiDB-lite"/>
    </source>
</evidence>
<dbReference type="Proteomes" id="UP000001811">
    <property type="component" value="Unplaced"/>
</dbReference>
<dbReference type="STRING" id="9986.ENSOCUP00000018552"/>
<reference evidence="2" key="3">
    <citation type="submission" date="2025-09" db="UniProtKB">
        <authorList>
            <consortium name="Ensembl"/>
        </authorList>
    </citation>
    <scope>IDENTIFICATION</scope>
    <source>
        <strain evidence="2">Thorbecke</strain>
    </source>
</reference>
<dbReference type="HOGENOM" id="CLU_073087_0_0_1"/>
<dbReference type="FunCoup" id="G1TNH7">
    <property type="interactions" value="4"/>
</dbReference>
<protein>
    <submittedName>
        <fullName evidence="2">Chromosome 8 open reading frame 48</fullName>
    </submittedName>
</protein>
<reference evidence="2 3" key="1">
    <citation type="journal article" date="2011" name="Nature">
        <title>A high-resolution map of human evolutionary constraint using 29 mammals.</title>
        <authorList>
            <person name="Lindblad-Toh K."/>
            <person name="Garber M."/>
            <person name="Zuk O."/>
            <person name="Lin M.F."/>
            <person name="Parker B.J."/>
            <person name="Washietl S."/>
            <person name="Kheradpour P."/>
            <person name="Ernst J."/>
            <person name="Jordan G."/>
            <person name="Mauceli E."/>
            <person name="Ward L.D."/>
            <person name="Lowe C.B."/>
            <person name="Holloway A.K."/>
            <person name="Clamp M."/>
            <person name="Gnerre S."/>
            <person name="Alfoldi J."/>
            <person name="Beal K."/>
            <person name="Chang J."/>
            <person name="Clawson H."/>
            <person name="Cuff J."/>
            <person name="Di Palma F."/>
            <person name="Fitzgerald S."/>
            <person name="Flicek P."/>
            <person name="Guttman M."/>
            <person name="Hubisz M.J."/>
            <person name="Jaffe D.B."/>
            <person name="Jungreis I."/>
            <person name="Kent W.J."/>
            <person name="Kostka D."/>
            <person name="Lara M."/>
            <person name="Martins A.L."/>
            <person name="Massingham T."/>
            <person name="Moltke I."/>
            <person name="Raney B.J."/>
            <person name="Rasmussen M.D."/>
            <person name="Robinson J."/>
            <person name="Stark A."/>
            <person name="Vilella A.J."/>
            <person name="Wen J."/>
            <person name="Xie X."/>
            <person name="Zody M.C."/>
            <person name="Baldwin J."/>
            <person name="Bloom T."/>
            <person name="Chin C.W."/>
            <person name="Heiman D."/>
            <person name="Nicol R."/>
            <person name="Nusbaum C."/>
            <person name="Young S."/>
            <person name="Wilkinson J."/>
            <person name="Worley K.C."/>
            <person name="Kovar C.L."/>
            <person name="Muzny D.M."/>
            <person name="Gibbs R.A."/>
            <person name="Cree A."/>
            <person name="Dihn H.H."/>
            <person name="Fowler G."/>
            <person name="Jhangiani S."/>
            <person name="Joshi V."/>
            <person name="Lee S."/>
            <person name="Lewis L.R."/>
            <person name="Nazareth L.V."/>
            <person name="Okwuonu G."/>
            <person name="Santibanez J."/>
            <person name="Warren W.C."/>
            <person name="Mardis E.R."/>
            <person name="Weinstock G.M."/>
            <person name="Wilson R.K."/>
            <person name="Delehaunty K."/>
            <person name="Dooling D."/>
            <person name="Fronik C."/>
            <person name="Fulton L."/>
            <person name="Fulton B."/>
            <person name="Graves T."/>
            <person name="Minx P."/>
            <person name="Sodergren E."/>
            <person name="Birney E."/>
            <person name="Margulies E.H."/>
            <person name="Herrero J."/>
            <person name="Green E.D."/>
            <person name="Haussler D."/>
            <person name="Siepel A."/>
            <person name="Goldman N."/>
            <person name="Pollard K.S."/>
            <person name="Pedersen J.S."/>
            <person name="Lander E.S."/>
            <person name="Kellis M."/>
        </authorList>
    </citation>
    <scope>NUCLEOTIDE SEQUENCE [LARGE SCALE GENOMIC DNA]</scope>
    <source>
        <strain evidence="3">Thorbecke</strain>
    </source>
</reference>
<feature type="compositionally biased region" description="Polar residues" evidence="1">
    <location>
        <begin position="39"/>
        <end position="57"/>
    </location>
</feature>
<keyword evidence="3" id="KW-1185">Reference proteome</keyword>
<dbReference type="GeneTree" id="ENSGT00390000008508"/>
<dbReference type="AlphaFoldDB" id="G1TNH7"/>
<accession>G1TNH7</accession>
<evidence type="ECO:0000313" key="3">
    <source>
        <dbReference type="Proteomes" id="UP000001811"/>
    </source>
</evidence>
<dbReference type="PaxDb" id="9986-ENSOCUP00000018552"/>
<dbReference type="OrthoDB" id="9976953at2759"/>
<organism evidence="2 3">
    <name type="scientific">Oryctolagus cuniculus</name>
    <name type="common">Rabbit</name>
    <dbReference type="NCBI Taxonomy" id="9986"/>
    <lineage>
        <taxon>Eukaryota</taxon>
        <taxon>Metazoa</taxon>
        <taxon>Chordata</taxon>
        <taxon>Craniata</taxon>
        <taxon>Vertebrata</taxon>
        <taxon>Euteleostomi</taxon>
        <taxon>Mammalia</taxon>
        <taxon>Eutheria</taxon>
        <taxon>Euarchontoglires</taxon>
        <taxon>Glires</taxon>
        <taxon>Lagomorpha</taxon>
        <taxon>Leporidae</taxon>
        <taxon>Oryctolagus</taxon>
    </lineage>
</organism>
<proteinExistence type="predicted"/>
<feature type="region of interest" description="Disordered" evidence="1">
    <location>
        <begin position="38"/>
        <end position="78"/>
    </location>
</feature>
<dbReference type="InterPro" id="IPR027932">
    <property type="entry name" value="DUF4606"/>
</dbReference>